<proteinExistence type="predicted"/>
<organism evidence="1 2">
    <name type="scientific">Colletotrichum kahawae</name>
    <name type="common">Coffee berry disease fungus</name>
    <dbReference type="NCBI Taxonomy" id="34407"/>
    <lineage>
        <taxon>Eukaryota</taxon>
        <taxon>Fungi</taxon>
        <taxon>Dikarya</taxon>
        <taxon>Ascomycota</taxon>
        <taxon>Pezizomycotina</taxon>
        <taxon>Sordariomycetes</taxon>
        <taxon>Hypocreomycetidae</taxon>
        <taxon>Glomerellales</taxon>
        <taxon>Glomerellaceae</taxon>
        <taxon>Colletotrichum</taxon>
        <taxon>Colletotrichum gloeosporioides species complex</taxon>
    </lineage>
</organism>
<dbReference type="Proteomes" id="UP001281614">
    <property type="component" value="Unassembled WGS sequence"/>
</dbReference>
<name>A0AAE0CXE6_COLKA</name>
<keyword evidence="2" id="KW-1185">Reference proteome</keyword>
<comment type="caution">
    <text evidence="1">The sequence shown here is derived from an EMBL/GenBank/DDBJ whole genome shotgun (WGS) entry which is preliminary data.</text>
</comment>
<feature type="non-terminal residue" evidence="1">
    <location>
        <position position="1"/>
    </location>
</feature>
<gene>
    <name evidence="1" type="ORF">CKAH01_19169</name>
</gene>
<dbReference type="AlphaFoldDB" id="A0AAE0CXE6"/>
<evidence type="ECO:0000313" key="1">
    <source>
        <dbReference type="EMBL" id="KAK2729225.1"/>
    </source>
</evidence>
<protein>
    <submittedName>
        <fullName evidence="1">Uncharacterized protein</fullName>
    </submittedName>
</protein>
<accession>A0AAE0CXE6</accession>
<dbReference type="EMBL" id="VYYT01000814">
    <property type="protein sequence ID" value="KAK2729225.1"/>
    <property type="molecule type" value="Genomic_DNA"/>
</dbReference>
<sequence length="124" mass="13615">AVYYGRTVGPAEPGLGSCSGKAGDLGRALARDNQYLMLYSVSCHLFVRGYEALRSSTLQLRLGPPPTLVRAIVLMSSLGLALVLRSGMVTKHICAEWYLVEIEEAFCRHCMQFRNRSPSGLHVT</sequence>
<reference evidence="1" key="1">
    <citation type="submission" date="2023-02" db="EMBL/GenBank/DDBJ databases">
        <title>Colletotrichum kahawae CIFC_Que2 genome sequencing and assembly.</title>
        <authorList>
            <person name="Baroncelli R."/>
        </authorList>
    </citation>
    <scope>NUCLEOTIDE SEQUENCE</scope>
    <source>
        <strain evidence="1">CIFC_Que2</strain>
    </source>
</reference>
<evidence type="ECO:0000313" key="2">
    <source>
        <dbReference type="Proteomes" id="UP001281614"/>
    </source>
</evidence>